<comment type="caution">
    <text evidence="3">The sequence shown here is derived from an EMBL/GenBank/DDBJ whole genome shotgun (WGS) entry which is preliminary data.</text>
</comment>
<gene>
    <name evidence="3" type="ORF">DES48_1011</name>
</gene>
<feature type="region of interest" description="Disordered" evidence="1">
    <location>
        <begin position="49"/>
        <end position="103"/>
    </location>
</feature>
<dbReference type="RefSeq" id="WP_170126136.1">
    <property type="nucleotide sequence ID" value="NZ_BAABQN010000001.1"/>
</dbReference>
<dbReference type="Gene3D" id="3.10.350.10">
    <property type="entry name" value="LysM domain"/>
    <property type="match status" value="1"/>
</dbReference>
<evidence type="ECO:0000313" key="3">
    <source>
        <dbReference type="EMBL" id="RBP01274.1"/>
    </source>
</evidence>
<name>A0A366EFU8_9BACI</name>
<sequence>MKIHIVQKGDTLWNLAQKYGVDFEELKQMNAQLANPNMIMPGMKIKIPTSSKQVQTQPTKDKTMQPYKDMSPKAMPVINEDDSKPAPNIKKTMPKPTPVSPTPPMQPIQLPDLPNFYSTNYNIDVDYEDNDTEINQTTIQQMNETHKQAPIQQQPIQQAPQQQPMQVPMYHQPMMPMHPCMPCMPIHVMPPMMQPWQTMPQGDPCEKYSTPQAWMQQEPMPFQPNEELMESPSVEMPPLPPQMPMQQQSMPMPPNEYWQQPQQQMWSQAPQQPMMQAPMMGANGSSMQPNMMPPSAYQSMPTNAQPGMPMPYEGNMQPYPMQGAYPYREETDDE</sequence>
<dbReference type="STRING" id="200904.GCA_900168775_02386"/>
<dbReference type="InterPro" id="IPR014248">
    <property type="entry name" value="Spore_coat_assembly_SafA"/>
</dbReference>
<accession>A0A366EFU8</accession>
<evidence type="ECO:0000313" key="4">
    <source>
        <dbReference type="Proteomes" id="UP000252254"/>
    </source>
</evidence>
<feature type="domain" description="LysM" evidence="2">
    <location>
        <begin position="2"/>
        <end position="47"/>
    </location>
</feature>
<dbReference type="CDD" id="cd00118">
    <property type="entry name" value="LysM"/>
    <property type="match status" value="1"/>
</dbReference>
<dbReference type="Pfam" id="PF01476">
    <property type="entry name" value="LysM"/>
    <property type="match status" value="1"/>
</dbReference>
<dbReference type="InterPro" id="IPR036779">
    <property type="entry name" value="LysM_dom_sf"/>
</dbReference>
<dbReference type="Proteomes" id="UP000252254">
    <property type="component" value="Unassembled WGS sequence"/>
</dbReference>
<protein>
    <submittedName>
        <fullName evidence="3">Morphogenetic protein associated with SpoVID</fullName>
    </submittedName>
</protein>
<dbReference type="EMBL" id="QNRI01000001">
    <property type="protein sequence ID" value="RBP01274.1"/>
    <property type="molecule type" value="Genomic_DNA"/>
</dbReference>
<keyword evidence="4" id="KW-1185">Reference proteome</keyword>
<dbReference type="SUPFAM" id="SSF54106">
    <property type="entry name" value="LysM domain"/>
    <property type="match status" value="1"/>
</dbReference>
<dbReference type="AlphaFoldDB" id="A0A366EFU8"/>
<dbReference type="InterPro" id="IPR018392">
    <property type="entry name" value="LysM"/>
</dbReference>
<feature type="compositionally biased region" description="Polar residues" evidence="1">
    <location>
        <begin position="296"/>
        <end position="305"/>
    </location>
</feature>
<evidence type="ECO:0000256" key="1">
    <source>
        <dbReference type="SAM" id="MobiDB-lite"/>
    </source>
</evidence>
<dbReference type="SMART" id="SM00257">
    <property type="entry name" value="LysM"/>
    <property type="match status" value="1"/>
</dbReference>
<feature type="compositionally biased region" description="Polar residues" evidence="1">
    <location>
        <begin position="49"/>
        <end position="58"/>
    </location>
</feature>
<evidence type="ECO:0000259" key="2">
    <source>
        <dbReference type="PROSITE" id="PS51782"/>
    </source>
</evidence>
<dbReference type="NCBIfam" id="TIGR02899">
    <property type="entry name" value="spore_safA"/>
    <property type="match status" value="1"/>
</dbReference>
<reference evidence="3 4" key="1">
    <citation type="submission" date="2018-06" db="EMBL/GenBank/DDBJ databases">
        <title>Genomic Encyclopedia of Type Strains, Phase IV (KMG-IV): sequencing the most valuable type-strain genomes for metagenomic binning, comparative biology and taxonomic classification.</title>
        <authorList>
            <person name="Goeker M."/>
        </authorList>
    </citation>
    <scope>NUCLEOTIDE SEQUENCE [LARGE SCALE GENOMIC DNA]</scope>
    <source>
        <strain evidence="3 4">DSM 15140</strain>
    </source>
</reference>
<feature type="region of interest" description="Disordered" evidence="1">
    <location>
        <begin position="294"/>
        <end position="334"/>
    </location>
</feature>
<proteinExistence type="predicted"/>
<dbReference type="PROSITE" id="PS51782">
    <property type="entry name" value="LYSM"/>
    <property type="match status" value="1"/>
</dbReference>
<organism evidence="3 4">
    <name type="scientific">Paraliobacillus ryukyuensis</name>
    <dbReference type="NCBI Taxonomy" id="200904"/>
    <lineage>
        <taxon>Bacteria</taxon>
        <taxon>Bacillati</taxon>
        <taxon>Bacillota</taxon>
        <taxon>Bacilli</taxon>
        <taxon>Bacillales</taxon>
        <taxon>Bacillaceae</taxon>
        <taxon>Paraliobacillus</taxon>
    </lineage>
</organism>